<evidence type="ECO:0000256" key="1">
    <source>
        <dbReference type="ARBA" id="ARBA00004496"/>
    </source>
</evidence>
<feature type="domain" description="RecX first three-helical" evidence="8">
    <location>
        <begin position="66"/>
        <end position="105"/>
    </location>
</feature>
<evidence type="ECO:0000256" key="3">
    <source>
        <dbReference type="ARBA" id="ARBA00018111"/>
    </source>
</evidence>
<dbReference type="PANTHER" id="PTHR33602">
    <property type="entry name" value="REGULATORY PROTEIN RECX FAMILY PROTEIN"/>
    <property type="match status" value="1"/>
</dbReference>
<dbReference type="Pfam" id="PF02631">
    <property type="entry name" value="RecX_HTH2"/>
    <property type="match status" value="1"/>
</dbReference>
<feature type="domain" description="RecX second three-helical" evidence="6">
    <location>
        <begin position="112"/>
        <end position="153"/>
    </location>
</feature>
<feature type="domain" description="RecX third three-helical" evidence="7">
    <location>
        <begin position="162"/>
        <end position="206"/>
    </location>
</feature>
<dbReference type="EMBL" id="DRLD01000102">
    <property type="protein sequence ID" value="HED09805.1"/>
    <property type="molecule type" value="Genomic_DNA"/>
</dbReference>
<dbReference type="Pfam" id="PF21981">
    <property type="entry name" value="RecX_HTH3"/>
    <property type="match status" value="1"/>
</dbReference>
<proteinExistence type="inferred from homology"/>
<gene>
    <name evidence="5" type="primary">recX</name>
    <name evidence="9" type="ORF">ENJ10_03890</name>
</gene>
<dbReference type="Proteomes" id="UP000886005">
    <property type="component" value="Unassembled WGS sequence"/>
</dbReference>
<comment type="function">
    <text evidence="5">Modulates RecA activity.</text>
</comment>
<evidence type="ECO:0000256" key="2">
    <source>
        <dbReference type="ARBA" id="ARBA00009695"/>
    </source>
</evidence>
<organism evidence="9">
    <name type="scientific">Caldithrix abyssi</name>
    <dbReference type="NCBI Taxonomy" id="187145"/>
    <lineage>
        <taxon>Bacteria</taxon>
        <taxon>Pseudomonadati</taxon>
        <taxon>Calditrichota</taxon>
        <taxon>Calditrichia</taxon>
        <taxon>Calditrichales</taxon>
        <taxon>Calditrichaceae</taxon>
        <taxon>Caldithrix</taxon>
    </lineage>
</organism>
<sequence length="211" mass="24613">MPENSINISRIELVSPRRKIYALYSDGQLLCEVSENTLVHFALYKGTVLSTGEYDELLAYQEFDDCRQQALRYLKNRPHLREELKTKLYRKQFRKPVIERVLHYLEDKNYLNDAEYIRLFTADALRAGKLGPLRIKQKLMQKGAAHALIDEALLDFSEERQRDVCRRLAQKKISQLAGLPTPERRKKVTAFLLQRGFYHGTIESVLSDNTP</sequence>
<comment type="similarity">
    <text evidence="2 5">Belongs to the RecX family.</text>
</comment>
<dbReference type="Gene3D" id="1.10.10.10">
    <property type="entry name" value="Winged helix-like DNA-binding domain superfamily/Winged helix DNA-binding domain"/>
    <property type="match status" value="3"/>
</dbReference>
<evidence type="ECO:0000256" key="4">
    <source>
        <dbReference type="ARBA" id="ARBA00022490"/>
    </source>
</evidence>
<comment type="subcellular location">
    <subcellularLocation>
        <location evidence="1 5">Cytoplasm</location>
    </subcellularLocation>
</comment>
<dbReference type="PANTHER" id="PTHR33602:SF1">
    <property type="entry name" value="REGULATORY PROTEIN RECX FAMILY PROTEIN"/>
    <property type="match status" value="1"/>
</dbReference>
<evidence type="ECO:0000259" key="6">
    <source>
        <dbReference type="Pfam" id="PF02631"/>
    </source>
</evidence>
<accession>A0A7V1LKR1</accession>
<evidence type="ECO:0000259" key="8">
    <source>
        <dbReference type="Pfam" id="PF21982"/>
    </source>
</evidence>
<dbReference type="GO" id="GO:0006282">
    <property type="term" value="P:regulation of DNA repair"/>
    <property type="evidence" value="ECO:0007669"/>
    <property type="project" value="UniProtKB-UniRule"/>
</dbReference>
<evidence type="ECO:0000259" key="7">
    <source>
        <dbReference type="Pfam" id="PF21981"/>
    </source>
</evidence>
<evidence type="ECO:0000256" key="5">
    <source>
        <dbReference type="HAMAP-Rule" id="MF_01114"/>
    </source>
</evidence>
<dbReference type="InterPro" id="IPR036388">
    <property type="entry name" value="WH-like_DNA-bd_sf"/>
</dbReference>
<comment type="caution">
    <text evidence="9">The sequence shown here is derived from an EMBL/GenBank/DDBJ whole genome shotgun (WGS) entry which is preliminary data.</text>
</comment>
<keyword evidence="4 5" id="KW-0963">Cytoplasm</keyword>
<dbReference type="AlphaFoldDB" id="A0A7V1LKR1"/>
<dbReference type="GO" id="GO:0005737">
    <property type="term" value="C:cytoplasm"/>
    <property type="evidence" value="ECO:0007669"/>
    <property type="project" value="UniProtKB-SubCell"/>
</dbReference>
<dbReference type="HAMAP" id="MF_01114">
    <property type="entry name" value="RecX"/>
    <property type="match status" value="1"/>
</dbReference>
<name>A0A7V1LKR1_CALAY</name>
<dbReference type="InterPro" id="IPR053924">
    <property type="entry name" value="RecX_HTH_2nd"/>
</dbReference>
<dbReference type="Pfam" id="PF21982">
    <property type="entry name" value="RecX_HTH1"/>
    <property type="match status" value="1"/>
</dbReference>
<protein>
    <recommendedName>
        <fullName evidence="3 5">Regulatory protein RecX</fullName>
    </recommendedName>
</protein>
<evidence type="ECO:0000313" key="9">
    <source>
        <dbReference type="EMBL" id="HED09805.1"/>
    </source>
</evidence>
<dbReference type="InterPro" id="IPR053926">
    <property type="entry name" value="RecX_HTH_1st"/>
</dbReference>
<dbReference type="InterPro" id="IPR003783">
    <property type="entry name" value="Regulatory_RecX"/>
</dbReference>
<reference evidence="9" key="1">
    <citation type="journal article" date="2020" name="mSystems">
        <title>Genome- and Community-Level Interaction Insights into Carbon Utilization and Element Cycling Functions of Hydrothermarchaeota in Hydrothermal Sediment.</title>
        <authorList>
            <person name="Zhou Z."/>
            <person name="Liu Y."/>
            <person name="Xu W."/>
            <person name="Pan J."/>
            <person name="Luo Z.H."/>
            <person name="Li M."/>
        </authorList>
    </citation>
    <scope>NUCLEOTIDE SEQUENCE [LARGE SCALE GENOMIC DNA]</scope>
    <source>
        <strain evidence="9">HyVt-456</strain>
    </source>
</reference>
<dbReference type="InterPro" id="IPR053925">
    <property type="entry name" value="RecX_HTH_3rd"/>
</dbReference>